<dbReference type="InterPro" id="IPR008967">
    <property type="entry name" value="p53-like_TF_DNA-bd_sf"/>
</dbReference>
<dbReference type="AlphaFoldDB" id="A0A1B1SK29"/>
<dbReference type="GO" id="GO:0003700">
    <property type="term" value="F:DNA-binding transcription factor activity"/>
    <property type="evidence" value="ECO:0007669"/>
    <property type="project" value="UniProtKB-UniRule"/>
</dbReference>
<feature type="region of interest" description="Disordered" evidence="3">
    <location>
        <begin position="548"/>
        <end position="593"/>
    </location>
</feature>
<feature type="region of interest" description="Disordered" evidence="3">
    <location>
        <begin position="353"/>
        <end position="391"/>
    </location>
</feature>
<dbReference type="InterPro" id="IPR024061">
    <property type="entry name" value="NDT80_DNA-bd_dom"/>
</dbReference>
<dbReference type="EMBL" id="KX576649">
    <property type="protein sequence ID" value="ANV20858.1"/>
    <property type="molecule type" value="mRNA"/>
</dbReference>
<accession>A0A1B1SK29</accession>
<dbReference type="InterPro" id="IPR037141">
    <property type="entry name" value="NDT80_DNA-bd_dom_sf"/>
</dbReference>
<dbReference type="SUPFAM" id="SSF49417">
    <property type="entry name" value="p53-like transcription factors"/>
    <property type="match status" value="1"/>
</dbReference>
<feature type="domain" description="NDT80" evidence="4">
    <location>
        <begin position="558"/>
        <end position="827"/>
    </location>
</feature>
<feature type="DNA-binding region" description="NDT80" evidence="2">
    <location>
        <begin position="558"/>
        <end position="827"/>
    </location>
</feature>
<feature type="compositionally biased region" description="Low complexity" evidence="3">
    <location>
        <begin position="35"/>
        <end position="44"/>
    </location>
</feature>
<dbReference type="GO" id="GO:0003677">
    <property type="term" value="F:DNA binding"/>
    <property type="evidence" value="ECO:0007669"/>
    <property type="project" value="UniProtKB-KW"/>
</dbReference>
<evidence type="ECO:0000313" key="5">
    <source>
        <dbReference type="EMBL" id="ANV20858.1"/>
    </source>
</evidence>
<feature type="compositionally biased region" description="Polar residues" evidence="3">
    <location>
        <begin position="67"/>
        <end position="76"/>
    </location>
</feature>
<evidence type="ECO:0000256" key="2">
    <source>
        <dbReference type="PROSITE-ProRule" id="PRU00850"/>
    </source>
</evidence>
<feature type="compositionally biased region" description="Polar residues" evidence="3">
    <location>
        <begin position="564"/>
        <end position="576"/>
    </location>
</feature>
<gene>
    <name evidence="5" type="ORF">UMAG_02775</name>
</gene>
<evidence type="ECO:0000259" key="4">
    <source>
        <dbReference type="PROSITE" id="PS51517"/>
    </source>
</evidence>
<feature type="region of interest" description="Disordered" evidence="3">
    <location>
        <begin position="426"/>
        <end position="472"/>
    </location>
</feature>
<dbReference type="PANTHER" id="PTHR35144">
    <property type="entry name" value="MEIOSIS-SPECIFIC TRANSCRIPTION FACTOR NDT80"/>
    <property type="match status" value="1"/>
</dbReference>
<sequence length="933" mass="100865">MSLSSTSYKDEPAHAQPSSSPFPPTRLSLSSPSVTARTSNTTTTIRLHHPRFSPSFSERPRSLPCTDFSSGPQLRQSKPRLSCPTPPSPADPGHTPKRVDHYDWSPVLLLTPPPSSHIGISRATSSSLGKRHTPDSFGTSPYHVGRRFHAKATDFSSPTLSTRRAKALSQLKPLPMLLPCTAMELAANNEPSQIMVSHSTSLNSPKPTQVSEHVKYSTPALIEAPTRAKGRESPKLMPFTKPRALTLDGIDRPVLPPLLGNLSPNRFGPIRTSSSRTSSSFRHAVEHKSNPYFVFSQPRRPVDYFTLPVSSSRGARGRSTSSPFHAPTSSVRFTCSELYHGDTNDFKLAQPLRRHSSPVGTRPIAADPIADQKDSGFPEATASSHLDSSPLVETDNSLGLSLEPAPFPSELLHFDLGSTAHRNLSPRTQADFFPSHGGGNPSLSGLSGRNTSRVFPRSPANSSGVSSRVSSPSNICDDSLPILPLAHHHDLNNSRPDPCLSLPALKIHDDISATRFAASPSTFEPVPTMEEDSFIYKMPILRAMSPLADTSSDSEDQMSDEPLASTTISPRSSTPKKVTAHVENAQPDLPASQEGRTGEIFVAMKTLLPLTLKQGRSTTAQQLFCKLDSTSHQCFSVVDGKWACYRRNYLKVDVSFHFEDEQGQRRDKVQGDLICQANSAAAFVVERFAVHMTAHVINSDGRLQKGRQGLVPLIQFGPARERGPREAVQPVELRSGGNIGKDASANEQAAARSGNVAAFRRVQIRSATMNNGQRGAASQQFYALKLTLLAYPKQGPLTVSAGVEVANLVSHPITVRGRSKVHYAAASTANAKANVAASAVSCVVSASRLGDQRAIATSNGSRTKQDKSVRGNGKLAADDRRSSRRLQPAEQIICTEVADTSQDADDESEERHKHESSAASRSVGRVMDIRSII</sequence>
<reference evidence="5" key="1">
    <citation type="journal article" date="2016" name="Fungal Genet. Biol.">
        <title>Unh1, an Ustilago maydis Ndt80-like protein, controls completion of tumor maturation, teliospore development, and meiosis.</title>
        <authorList>
            <person name="Doyle C.E."/>
            <person name="Kitty Cheung H.Y."/>
            <person name="Spence K.L."/>
            <person name="Saville B.J."/>
        </authorList>
    </citation>
    <scope>NUCLEOTIDE SEQUENCE</scope>
</reference>
<feature type="region of interest" description="Disordered" evidence="3">
    <location>
        <begin position="1"/>
        <end position="97"/>
    </location>
</feature>
<protein>
    <recommendedName>
        <fullName evidence="4">NDT80 domain-containing protein</fullName>
    </recommendedName>
</protein>
<dbReference type="VEuPathDB" id="FungiDB:UMAG_02775"/>
<dbReference type="Gene3D" id="2.60.40.1390">
    <property type="entry name" value="NDT80 DNA-binding domain"/>
    <property type="match status" value="1"/>
</dbReference>
<dbReference type="InterPro" id="IPR052605">
    <property type="entry name" value="Fungal_trans_regulator"/>
</dbReference>
<feature type="compositionally biased region" description="Low complexity" evidence="3">
    <location>
        <begin position="457"/>
        <end position="472"/>
    </location>
</feature>
<organism evidence="5">
    <name type="scientific">Mycosarcoma maydis</name>
    <name type="common">Corn smut fungus</name>
    <name type="synonym">Ustilago maydis</name>
    <dbReference type="NCBI Taxonomy" id="5270"/>
    <lineage>
        <taxon>Eukaryota</taxon>
        <taxon>Fungi</taxon>
        <taxon>Dikarya</taxon>
        <taxon>Basidiomycota</taxon>
        <taxon>Ustilaginomycotina</taxon>
        <taxon>Ustilaginomycetes</taxon>
        <taxon>Ustilaginales</taxon>
        <taxon>Ustilaginaceae</taxon>
        <taxon>Mycosarcoma</taxon>
    </lineage>
</organism>
<dbReference type="PANTHER" id="PTHR35144:SF2">
    <property type="entry name" value="MEIOSIS-SPECIFIC TRANSCRIPTION FACTOR NDT80"/>
    <property type="match status" value="1"/>
</dbReference>
<feature type="region of interest" description="Disordered" evidence="3">
    <location>
        <begin position="856"/>
        <end position="923"/>
    </location>
</feature>
<evidence type="ECO:0000256" key="1">
    <source>
        <dbReference type="ARBA" id="ARBA00023125"/>
    </source>
</evidence>
<name>A0A1B1SK29_MYCMD</name>
<evidence type="ECO:0000256" key="3">
    <source>
        <dbReference type="SAM" id="MobiDB-lite"/>
    </source>
</evidence>
<keyword evidence="1 2" id="KW-0238">DNA-binding</keyword>
<proteinExistence type="evidence at transcript level"/>
<dbReference type="PROSITE" id="PS51517">
    <property type="entry name" value="NDT80"/>
    <property type="match status" value="1"/>
</dbReference>
<dbReference type="Pfam" id="PF05224">
    <property type="entry name" value="NDT80_PhoG"/>
    <property type="match status" value="1"/>
</dbReference>